<protein>
    <submittedName>
        <fullName evidence="1">DUF2796 domain-containing protein</fullName>
    </submittedName>
</protein>
<dbReference type="InterPro" id="IPR021253">
    <property type="entry name" value="ZrgA-like"/>
</dbReference>
<dbReference type="Pfam" id="PF10986">
    <property type="entry name" value="ZrgA"/>
    <property type="match status" value="1"/>
</dbReference>
<sequence length="188" mass="19807">MRLKRLTRLTRIGTALTAAVLGTVLGAGALAAGDGDRREAGSLELALHGQALVARLTLPASQVVGFERAPANDDERMAVTEALQRLGEARNVLEPMPEALCSVTREQADTGLTTANPTPPVTFQGRYAWRCEHPEALLGVDIPLLEFVNGVPLETLVVGPGGERSRTVRAPQTRIPLVEAEGAGDADG</sequence>
<dbReference type="RefSeq" id="WP_204428241.1">
    <property type="nucleotide sequence ID" value="NZ_ARXL01000097.1"/>
</dbReference>
<evidence type="ECO:0000313" key="1">
    <source>
        <dbReference type="EMBL" id="MCC4309336.1"/>
    </source>
</evidence>
<name>A0A9Q3ULB9_9GAMM</name>
<comment type="caution">
    <text evidence="1">The sequence shown here is derived from an EMBL/GenBank/DDBJ whole genome shotgun (WGS) entry which is preliminary data.</text>
</comment>
<dbReference type="Proteomes" id="UP001108027">
    <property type="component" value="Unassembled WGS sequence"/>
</dbReference>
<reference evidence="1" key="1">
    <citation type="submission" date="2021-10" db="EMBL/GenBank/DDBJ databases">
        <title>The diversity and Nitrogen Metabolism of Culturable Nitrate-Utilizing Bacteria Within the Oxygen Minimum Zone of the Changjiang (Yangtze River)Estuary.</title>
        <authorList>
            <person name="Zhang D."/>
            <person name="Zheng J."/>
            <person name="Liu S."/>
            <person name="He W."/>
        </authorList>
    </citation>
    <scope>NUCLEOTIDE SEQUENCE</scope>
    <source>
        <strain evidence="1">FXH-223</strain>
    </source>
</reference>
<dbReference type="EMBL" id="JAJGNA010000015">
    <property type="protein sequence ID" value="MCC4309336.1"/>
    <property type="molecule type" value="Genomic_DNA"/>
</dbReference>
<keyword evidence="2" id="KW-1185">Reference proteome</keyword>
<accession>A0A9Q3ULB9</accession>
<dbReference type="AlphaFoldDB" id="A0A9Q3ULB9"/>
<evidence type="ECO:0000313" key="2">
    <source>
        <dbReference type="Proteomes" id="UP001108027"/>
    </source>
</evidence>
<proteinExistence type="predicted"/>
<organism evidence="1 2">
    <name type="scientific">Alloalcanivorax marinus</name>
    <dbReference type="NCBI Taxonomy" id="1177169"/>
    <lineage>
        <taxon>Bacteria</taxon>
        <taxon>Pseudomonadati</taxon>
        <taxon>Pseudomonadota</taxon>
        <taxon>Gammaproteobacteria</taxon>
        <taxon>Oceanospirillales</taxon>
        <taxon>Alcanivoracaceae</taxon>
        <taxon>Alloalcanivorax</taxon>
    </lineage>
</organism>
<gene>
    <name evidence="1" type="ORF">LL252_12220</name>
</gene>